<dbReference type="GeneID" id="107823213"/>
<gene>
    <name evidence="2" type="primary">LOC107823213</name>
</gene>
<accession>A0A1S4CVZ5</accession>
<reference evidence="1" key="1">
    <citation type="journal article" date="2014" name="Nat. Commun.">
        <title>The tobacco genome sequence and its comparison with those of tomato and potato.</title>
        <authorList>
            <person name="Sierro N."/>
            <person name="Battey J.N."/>
            <person name="Ouadi S."/>
            <person name="Bakaher N."/>
            <person name="Bovet L."/>
            <person name="Willig A."/>
            <person name="Goepfert S."/>
            <person name="Peitsch M.C."/>
            <person name="Ivanov N.V."/>
        </authorList>
    </citation>
    <scope>NUCLEOTIDE SEQUENCE [LARGE SCALE GENOMIC DNA]</scope>
</reference>
<name>A0A1S4CVZ5_TOBAC</name>
<organism evidence="1 2">
    <name type="scientific">Nicotiana tabacum</name>
    <name type="common">Common tobacco</name>
    <dbReference type="NCBI Taxonomy" id="4097"/>
    <lineage>
        <taxon>Eukaryota</taxon>
        <taxon>Viridiplantae</taxon>
        <taxon>Streptophyta</taxon>
        <taxon>Embryophyta</taxon>
        <taxon>Tracheophyta</taxon>
        <taxon>Spermatophyta</taxon>
        <taxon>Magnoliopsida</taxon>
        <taxon>eudicotyledons</taxon>
        <taxon>Gunneridae</taxon>
        <taxon>Pentapetalae</taxon>
        <taxon>asterids</taxon>
        <taxon>lamiids</taxon>
        <taxon>Solanales</taxon>
        <taxon>Solanaceae</taxon>
        <taxon>Nicotianoideae</taxon>
        <taxon>Nicotianeae</taxon>
        <taxon>Nicotiana</taxon>
    </lineage>
</organism>
<keyword evidence="1" id="KW-1185">Reference proteome</keyword>
<dbReference type="OrthoDB" id="1286549at2759"/>
<protein>
    <submittedName>
        <fullName evidence="2">Uncharacterized protein LOC107823213</fullName>
    </submittedName>
</protein>
<proteinExistence type="predicted"/>
<sequence length="109" mass="12599">MELEQNRKRWLAANVVDNSEGLVMSMDFFIDRAKNISDAIDFSDFEKHYYKLINLSWVLGGIYIPVVLVMSYFNYYYGQDSSSLDEARSTWSSGCCLFKNYQYGALLSA</sequence>
<dbReference type="RefSeq" id="XP_016505300.1">
    <property type="nucleotide sequence ID" value="XM_016649814.1"/>
</dbReference>
<evidence type="ECO:0000313" key="2">
    <source>
        <dbReference type="RefSeq" id="XP_016505300.2"/>
    </source>
</evidence>
<reference evidence="2" key="2">
    <citation type="submission" date="2025-08" db="UniProtKB">
        <authorList>
            <consortium name="RefSeq"/>
        </authorList>
    </citation>
    <scope>IDENTIFICATION</scope>
    <source>
        <tissue evidence="2">Leaf</tissue>
    </source>
</reference>
<dbReference type="KEGG" id="nta:107823213"/>
<dbReference type="RefSeq" id="XP_016505300.2">
    <property type="nucleotide sequence ID" value="XM_016649814.2"/>
</dbReference>
<evidence type="ECO:0000313" key="1">
    <source>
        <dbReference type="Proteomes" id="UP000790787"/>
    </source>
</evidence>
<dbReference type="AlphaFoldDB" id="A0A1S4CVZ5"/>
<dbReference type="Proteomes" id="UP000790787">
    <property type="component" value="Chromosome 17"/>
</dbReference>
<dbReference type="PaxDb" id="4097-A0A1S4CVZ5"/>